<keyword evidence="2" id="KW-1133">Transmembrane helix</keyword>
<name>A0A397SHJ3_9GLOM</name>
<evidence type="ECO:0000256" key="1">
    <source>
        <dbReference type="SAM" id="Coils"/>
    </source>
</evidence>
<organism evidence="3 4">
    <name type="scientific">Glomus cerebriforme</name>
    <dbReference type="NCBI Taxonomy" id="658196"/>
    <lineage>
        <taxon>Eukaryota</taxon>
        <taxon>Fungi</taxon>
        <taxon>Fungi incertae sedis</taxon>
        <taxon>Mucoromycota</taxon>
        <taxon>Glomeromycotina</taxon>
        <taxon>Glomeromycetes</taxon>
        <taxon>Glomerales</taxon>
        <taxon>Glomeraceae</taxon>
        <taxon>Glomus</taxon>
    </lineage>
</organism>
<dbReference type="EMBL" id="QKYT01000408">
    <property type="protein sequence ID" value="RIA85730.1"/>
    <property type="molecule type" value="Genomic_DNA"/>
</dbReference>
<evidence type="ECO:0000313" key="4">
    <source>
        <dbReference type="Proteomes" id="UP000265703"/>
    </source>
</evidence>
<feature type="transmembrane region" description="Helical" evidence="2">
    <location>
        <begin position="901"/>
        <end position="920"/>
    </location>
</feature>
<keyword evidence="1" id="KW-0175">Coiled coil</keyword>
<feature type="transmembrane region" description="Helical" evidence="2">
    <location>
        <begin position="940"/>
        <end position="962"/>
    </location>
</feature>
<evidence type="ECO:0008006" key="5">
    <source>
        <dbReference type="Google" id="ProtNLM"/>
    </source>
</evidence>
<dbReference type="AlphaFoldDB" id="A0A397SHJ3"/>
<dbReference type="OrthoDB" id="2433234at2759"/>
<evidence type="ECO:0000256" key="2">
    <source>
        <dbReference type="SAM" id="Phobius"/>
    </source>
</evidence>
<gene>
    <name evidence="3" type="ORF">C1645_808118</name>
</gene>
<evidence type="ECO:0000313" key="3">
    <source>
        <dbReference type="EMBL" id="RIA85730.1"/>
    </source>
</evidence>
<keyword evidence="2" id="KW-0812">Transmembrane</keyword>
<feature type="coiled-coil region" evidence="1">
    <location>
        <begin position="1182"/>
        <end position="1231"/>
    </location>
</feature>
<protein>
    <recommendedName>
        <fullName evidence="5">Ion transport domain-containing protein</fullName>
    </recommendedName>
</protein>
<comment type="caution">
    <text evidence="3">The sequence shown here is derived from an EMBL/GenBank/DDBJ whole genome shotgun (WGS) entry which is preliminary data.</text>
</comment>
<sequence>MVVKYYVALSQDGHEVAIFNSSKLEISTCTIDTLNELKPFFYKPFKEANAVSFSHVTWSLSISNKLANGEILIALSCFNKNVHLMSGDKDSKQRNASLTRQSINSVLTHTTTSDSLGDLESGGKKKNHHSTWIFSTLNKERIRTTLDDLGGIIRVLGSSSHKQNIIIIHHYGITKANIPINYRIFQSPFHYNTLNKRVFKALFGKNSNNATEFYFPSVILNQISHEDNPQLNLFYRNIKKNYLFVQDYKLDKLNTLECYNLRGSNCGELVKLFKINSTKYNPKELPFIVANRTSKNNIIIEISKNEKLLAYHNRHYNNIITLFLMENCLEICTKEFTDIHSIIHIQFICNDEKLLIIGEQKIEDYEIEEIEIVKTYNEGSIRSVFVVWDLFSSNSEEDSVKITYDSLNMLDVFRHHHSYASSNGNIIYMNPEDGTVNSLFDHPDLINVLRTPSNILLKPIDTIMAQELVGSTKNYYPIYHFDKMLDANTLEKEVNYGEYIEPWIRSESIPQILVFINGDMTLRVVIGHYSIQVWRNKPLKTHPSLEYIWISNHQKIEVKSLLVGKNEFLLKFTLCSENSSNDMDEEIIQIHWPHVLILKDACVALEYYFHSDGRKNPKKGIFFDEFQAHIKKIVKKFIIDEPIIFQLAEIRYDIMGNLIRGNCVSIIKKILFTNRNKLSKSSEANLRAMNAKTNNHLHLPRLYSWDSNSLKKSDLEVAIESSTGVHRKDTIIVGYLLDYYSDNAIISVGWMNTISRALPHLYNHHLDYYVRELFYKPCFGKKQSSINQSLISSYELEKGFHKDVHAIYIRQELQRKPNTKYVSNFTDKLVNSVRKLKQNVFHNGDFIPNIRYNVVVSFHIVLYYLGYLRLSVEYLQLKQKGLVISLRILNPNENELILRSYTVATSLITFIMWIELLLLLRFFSGPANYINISISIISRVFYFFIFMTIVIVAIAHSMYLLLRSPDLIHLVPNGQSFTSVNLNPDITINQTFDVNNVSDNYFSNFWQSIVAVYFWINGRWDQVDQWNFLPIEILCFVASILLITVMQNMLVAFMTSVFDDASTSGRQAVLKFRADLICDYETLIKVIVSRNNDIENPRKLYYVAKLEAVENWESEAKKYRKLHKSILVDRFESVTDDEKSDDEYGEIWERFSKEIKGKKKRDYSGSSYDGSSSKFNSIRGYKSFENNDVEKLEKKMKEVQDDVKNKMKEIKDEMKSNIKGLEDKLVQLLELFKT</sequence>
<proteinExistence type="predicted"/>
<dbReference type="STRING" id="658196.A0A397SHJ3"/>
<accession>A0A397SHJ3</accession>
<keyword evidence="4" id="KW-1185">Reference proteome</keyword>
<dbReference type="Proteomes" id="UP000265703">
    <property type="component" value="Unassembled WGS sequence"/>
</dbReference>
<keyword evidence="2" id="KW-0472">Membrane</keyword>
<feature type="transmembrane region" description="Helical" evidence="2">
    <location>
        <begin position="1028"/>
        <end position="1046"/>
    </location>
</feature>
<reference evidence="3 4" key="1">
    <citation type="submission" date="2018-06" db="EMBL/GenBank/DDBJ databases">
        <title>Comparative genomics reveals the genomic features of Rhizophagus irregularis, R. cerebriforme, R. diaphanum and Gigaspora rosea, and their symbiotic lifestyle signature.</title>
        <authorList>
            <person name="Morin E."/>
            <person name="San Clemente H."/>
            <person name="Chen E.C.H."/>
            <person name="De La Providencia I."/>
            <person name="Hainaut M."/>
            <person name="Kuo A."/>
            <person name="Kohler A."/>
            <person name="Murat C."/>
            <person name="Tang N."/>
            <person name="Roy S."/>
            <person name="Loubradou J."/>
            <person name="Henrissat B."/>
            <person name="Grigoriev I.V."/>
            <person name="Corradi N."/>
            <person name="Roux C."/>
            <person name="Martin F.M."/>
        </authorList>
    </citation>
    <scope>NUCLEOTIDE SEQUENCE [LARGE SCALE GENOMIC DNA]</scope>
    <source>
        <strain evidence="3 4">DAOM 227022</strain>
    </source>
</reference>